<dbReference type="PANTHER" id="PTHR47304">
    <property type="entry name" value="COMPLEMENT COMPONENT C8 GAMMA CHAIN"/>
    <property type="match status" value="1"/>
</dbReference>
<proteinExistence type="inferred from homology"/>
<evidence type="ECO:0000256" key="5">
    <source>
        <dbReference type="RuleBase" id="RU003695"/>
    </source>
</evidence>
<comment type="subcellular location">
    <subcellularLocation>
        <location evidence="1">Secreted</location>
    </subcellularLocation>
</comment>
<dbReference type="Pfam" id="PF00061">
    <property type="entry name" value="Lipocalin"/>
    <property type="match status" value="1"/>
</dbReference>
<dbReference type="PANTHER" id="PTHR47304:SF1">
    <property type="entry name" value="COMPLEMENT COMPONENT C8 GAMMA CHAIN"/>
    <property type="match status" value="1"/>
</dbReference>
<reference evidence="7 8" key="1">
    <citation type="journal article" date="2019" name="Proc. Natl. Acad. Sci. U.S.A.">
        <title>Regulatory changes in pterin and carotenoid genes underlie balanced color polymorphisms in the wall lizard.</title>
        <authorList>
            <person name="Andrade P."/>
            <person name="Pinho C."/>
            <person name="Perez I de Lanuza G."/>
            <person name="Afonso S."/>
            <person name="Brejcha J."/>
            <person name="Rubin C.J."/>
            <person name="Wallerman O."/>
            <person name="Pereira P."/>
            <person name="Sabatino S.J."/>
            <person name="Bellati A."/>
            <person name="Pellitteri-Rosa D."/>
            <person name="Bosakova Z."/>
            <person name="Bunikis I."/>
            <person name="Carretero M.A."/>
            <person name="Feiner N."/>
            <person name="Marsik P."/>
            <person name="Pauperio F."/>
            <person name="Salvi D."/>
            <person name="Soler L."/>
            <person name="While G.M."/>
            <person name="Uller T."/>
            <person name="Font E."/>
            <person name="Andersson L."/>
            <person name="Carneiro M."/>
        </authorList>
    </citation>
    <scope>NUCLEOTIDE SEQUENCE</scope>
</reference>
<evidence type="ECO:0000256" key="1">
    <source>
        <dbReference type="ARBA" id="ARBA00004613"/>
    </source>
</evidence>
<name>A0A670JE20_PODMU</name>
<dbReference type="GO" id="GO:0006956">
    <property type="term" value="P:complement activation"/>
    <property type="evidence" value="ECO:0007669"/>
    <property type="project" value="InterPro"/>
</dbReference>
<dbReference type="InterPro" id="IPR002968">
    <property type="entry name" value="A1-microglobln"/>
</dbReference>
<keyword evidence="4" id="KW-1015">Disulfide bond</keyword>
<evidence type="ECO:0000313" key="8">
    <source>
        <dbReference type="Proteomes" id="UP000472272"/>
    </source>
</evidence>
<dbReference type="PROSITE" id="PS00213">
    <property type="entry name" value="LIPOCALIN"/>
    <property type="match status" value="1"/>
</dbReference>
<reference evidence="7" key="2">
    <citation type="submission" date="2025-08" db="UniProtKB">
        <authorList>
            <consortium name="Ensembl"/>
        </authorList>
    </citation>
    <scope>IDENTIFICATION</scope>
</reference>
<keyword evidence="8" id="KW-1185">Reference proteome</keyword>
<evidence type="ECO:0000256" key="3">
    <source>
        <dbReference type="ARBA" id="ARBA00022729"/>
    </source>
</evidence>
<dbReference type="GeneTree" id="ENSGT00440000034309"/>
<dbReference type="InterPro" id="IPR022272">
    <property type="entry name" value="Lipocalin_CS"/>
</dbReference>
<evidence type="ECO:0000256" key="4">
    <source>
        <dbReference type="ARBA" id="ARBA00023157"/>
    </source>
</evidence>
<dbReference type="InterPro" id="IPR012674">
    <property type="entry name" value="Calycin"/>
</dbReference>
<dbReference type="GO" id="GO:0072562">
    <property type="term" value="C:blood microparticle"/>
    <property type="evidence" value="ECO:0007669"/>
    <property type="project" value="TreeGrafter"/>
</dbReference>
<dbReference type="Proteomes" id="UP000472272">
    <property type="component" value="Chromosome 12"/>
</dbReference>
<accession>A0A670JE20</accession>
<reference evidence="7" key="3">
    <citation type="submission" date="2025-09" db="UniProtKB">
        <authorList>
            <consortium name="Ensembl"/>
        </authorList>
    </citation>
    <scope>IDENTIFICATION</scope>
</reference>
<feature type="domain" description="Lipocalin/cytosolic fatty-acid binding" evidence="6">
    <location>
        <begin position="111"/>
        <end position="247"/>
    </location>
</feature>
<evidence type="ECO:0000313" key="7">
    <source>
        <dbReference type="Ensembl" id="ENSPMRP00000021382.1"/>
    </source>
</evidence>
<dbReference type="AlphaFoldDB" id="A0A670JE20"/>
<evidence type="ECO:0000259" key="6">
    <source>
        <dbReference type="Pfam" id="PF00061"/>
    </source>
</evidence>
<dbReference type="Ensembl" id="ENSPMRT00000022695.1">
    <property type="protein sequence ID" value="ENSPMRP00000021382.1"/>
    <property type="gene ID" value="ENSPMRG00000013884.1"/>
</dbReference>
<keyword evidence="3" id="KW-0732">Signal</keyword>
<dbReference type="OMA" id="YPVYGFC"/>
<organism evidence="7 8">
    <name type="scientific">Podarcis muralis</name>
    <name type="common">Wall lizard</name>
    <name type="synonym">Lacerta muralis</name>
    <dbReference type="NCBI Taxonomy" id="64176"/>
    <lineage>
        <taxon>Eukaryota</taxon>
        <taxon>Metazoa</taxon>
        <taxon>Chordata</taxon>
        <taxon>Craniata</taxon>
        <taxon>Vertebrata</taxon>
        <taxon>Euteleostomi</taxon>
        <taxon>Lepidosauria</taxon>
        <taxon>Squamata</taxon>
        <taxon>Bifurcata</taxon>
        <taxon>Unidentata</taxon>
        <taxon>Episquamata</taxon>
        <taxon>Laterata</taxon>
        <taxon>Lacertibaenia</taxon>
        <taxon>Lacertidae</taxon>
        <taxon>Podarcis</taxon>
    </lineage>
</organism>
<keyword evidence="2" id="KW-0964">Secreted</keyword>
<dbReference type="PRINTS" id="PR00179">
    <property type="entry name" value="LIPOCALIN"/>
</dbReference>
<comment type="similarity">
    <text evidence="5">Belongs to the calycin superfamily. Lipocalin family.</text>
</comment>
<dbReference type="InterPro" id="IPR043245">
    <property type="entry name" value="C8G"/>
</dbReference>
<dbReference type="InterPro" id="IPR000566">
    <property type="entry name" value="Lipocln_cytosolic_FA-bd_dom"/>
</dbReference>
<dbReference type="GO" id="GO:0070062">
    <property type="term" value="C:extracellular exosome"/>
    <property type="evidence" value="ECO:0007669"/>
    <property type="project" value="TreeGrafter"/>
</dbReference>
<dbReference type="PRINTS" id="PR01215">
    <property type="entry name" value="A1MCGLOBULIN"/>
</dbReference>
<sequence>MAAPGKSLLSADRRRFHKLVRLCSLWVSPGFGLPGRFIGLVNDRPALAPSSPAPQALRSPAMGPTSFPFVLLLPLLLAAPGAARRPQKRPAPENPIDKIDVQANFNLGQFAGKWFLVGVASQCSYLSENSHRLEATNLVVSVGGASLQGSLLVSTFRPLDGVCWNIQQTYFPTKIPGRFLLKGRGSPVDVVVGETDYSSYAIVYYQKARKISAKLYGRAIRVNDAVTAKFEQRVAGIGLNEDTTYYFPVYGFCDSADQFHILNDIKVVA</sequence>
<dbReference type="GO" id="GO:0001848">
    <property type="term" value="F:complement binding"/>
    <property type="evidence" value="ECO:0007669"/>
    <property type="project" value="TreeGrafter"/>
</dbReference>
<protein>
    <recommendedName>
        <fullName evidence="6">Lipocalin/cytosolic fatty-acid binding domain-containing protein</fullName>
    </recommendedName>
</protein>
<dbReference type="Gene3D" id="2.40.128.20">
    <property type="match status" value="1"/>
</dbReference>
<dbReference type="SUPFAM" id="SSF50814">
    <property type="entry name" value="Lipocalins"/>
    <property type="match status" value="1"/>
</dbReference>
<evidence type="ECO:0000256" key="2">
    <source>
        <dbReference type="ARBA" id="ARBA00022525"/>
    </source>
</evidence>
<dbReference type="GO" id="GO:0005579">
    <property type="term" value="C:membrane attack complex"/>
    <property type="evidence" value="ECO:0007669"/>
    <property type="project" value="InterPro"/>
</dbReference>